<dbReference type="GO" id="GO:0055087">
    <property type="term" value="C:Ski complex"/>
    <property type="evidence" value="ECO:0007669"/>
    <property type="project" value="TreeGrafter"/>
</dbReference>
<dbReference type="InterPro" id="IPR027417">
    <property type="entry name" value="P-loop_NTPase"/>
</dbReference>
<evidence type="ECO:0000259" key="11">
    <source>
        <dbReference type="PROSITE" id="PS51194"/>
    </source>
</evidence>
<gene>
    <name evidence="12" type="ORF">BCR43DRAFT_467773</name>
</gene>
<keyword evidence="13" id="KW-1185">Reference proteome</keyword>
<dbReference type="SMART" id="SM00487">
    <property type="entry name" value="DEXDc"/>
    <property type="match status" value="1"/>
</dbReference>
<dbReference type="GO" id="GO:0070478">
    <property type="term" value="P:nuclear-transcribed mRNA catabolic process, 3'-5' exonucleolytic nonsense-mediated decay"/>
    <property type="evidence" value="ECO:0007669"/>
    <property type="project" value="TreeGrafter"/>
</dbReference>
<dbReference type="Pfam" id="PF00270">
    <property type="entry name" value="DEAD"/>
    <property type="match status" value="1"/>
</dbReference>
<accession>A0A1X2HWV9</accession>
<evidence type="ECO:0000256" key="5">
    <source>
        <dbReference type="ARBA" id="ARBA00022801"/>
    </source>
</evidence>
<sequence length="1232" mass="138149">MATNQLSDENLDTLFAALRRVPGHEPVSLDSTYTADDIKRDLEDVFLTPQRRFPDAWLSKCQEHWTETPDFISFSHAQLTKPRTTLEVARKGYDGHIIGYQETLVQDPNMAANNSTSVTRPFGSVKDFVRGNASQFPFAPGGLETEVVITEEDEQALDIDLDFLQDDLPAVPPGFDRGLKLGDEPQQPPPPATSSVFNIEDMLKPDEDAFDFLQIKTTVQEEPEKEAPAAESGEEQEVDSLLPVQRPKVETSMPKLKTVNEAHRRREWAHEINVNQPFDNFHDLVPEMAQQFPFELDTFQKHAVYHLEIGDSVFVAAHTSAGKTVVADYAIALASKHMTKAIYTSPIKALSNQKFRDFKHTFGDDVGILTGDVQIRPEASCLVMTTEILRSMLYRGADLIRDVEFVIFDEVHYVNDLERGVVWEEVIIMLPAHVNIILLSATVPNTREFADWVGRTKKKDIYVISTLKRPVPLEHHLYAGKDLYKIVAANENKLNGAGYKAASDALTKRKEQREISAGGGRGGRGAVRGGGHKPVGRSYQAALQTDRNLYVHLIGLLNKKSLLPVVIFTFSKKRCEEYANSLSKTDLCTSLEKSEIHVFIERSLVRLRGTDKELPQILRMRELLSRGIAVHHGGLLPIIKEIVEILFARGLVKVLYATETFAMGVNMPARSVVFSGLRKHDGRSFRDLLPGEYTQMSGRAGRRGLDSTGMVIIACSGDEAPEAPTLSTMILGRPTKLESQFRLTYNMILNLLRVEALKVEEMIKRSFSENSSQRLLPDTKRLVDENEKKKSALRQLDCTICNTDLDKFYDVCAEVVNLNRLMMTQFISKSPVGHRALSTGRLVIVNTNVHRNAPAVILKPLASSNAAASANAQRSFYCLVLCSTDLDVSAVGSDEIAPLPVTLANVPDSDKCKTEVVGVSVSEILFVTRSTMKLDIDSVMTGTNRVELMRVQQELEAFGVDAKKGTIMEYDWQKNKDMEFQEMLRTKAQHVKQLRADFRCVQCPDIVEHFALVHAHKRIASQIDVLKLTISDQNLELLPDYHQRIEVLRRMNYIDEQGTVQLKGRVACEINSADELLLTELVLDNVFADYEPAEVVAILSAFVFQERNASEPRLTPKLTKAKETVLTYARKVATVQVDCGLPISVEDYVNSLQFGLVEVVYEWARGLPFKRITDLTDVLEGSIVRCISRLDETTREVMGAARMVGDTNLYKKMEQAEQDIKRDIVFAASLYF</sequence>
<keyword evidence="6" id="KW-0347">Helicase</keyword>
<dbReference type="Gene3D" id="1.20.1500.20">
    <property type="match status" value="1"/>
</dbReference>
<dbReference type="InterPro" id="IPR001650">
    <property type="entry name" value="Helicase_C-like"/>
</dbReference>
<dbReference type="Gene3D" id="3.40.50.300">
    <property type="entry name" value="P-loop containing nucleotide triphosphate hydrolases"/>
    <property type="match status" value="2"/>
</dbReference>
<name>A0A1X2HWV9_SYNRA</name>
<evidence type="ECO:0000256" key="8">
    <source>
        <dbReference type="ARBA" id="ARBA00022884"/>
    </source>
</evidence>
<dbReference type="Pfam" id="PF08148">
    <property type="entry name" value="DSHCT"/>
    <property type="match status" value="1"/>
</dbReference>
<dbReference type="InterPro" id="IPR016438">
    <property type="entry name" value="SKI2-like"/>
</dbReference>
<evidence type="ECO:0000256" key="3">
    <source>
        <dbReference type="ARBA" id="ARBA00022490"/>
    </source>
</evidence>
<comment type="subcellular location">
    <subcellularLocation>
        <location evidence="1">Cytoplasm</location>
    </subcellularLocation>
</comment>
<dbReference type="Gene3D" id="1.10.3380.30">
    <property type="match status" value="1"/>
</dbReference>
<dbReference type="InterPro" id="IPR012961">
    <property type="entry name" value="Ski2/MTR4_C"/>
</dbReference>
<feature type="region of interest" description="Disordered" evidence="9">
    <location>
        <begin position="510"/>
        <end position="533"/>
    </location>
</feature>
<feature type="compositionally biased region" description="Gly residues" evidence="9">
    <location>
        <begin position="517"/>
        <end position="529"/>
    </location>
</feature>
<dbReference type="FunFam" id="3.40.50.300:FF:000354">
    <property type="entry name" value="ATP-dependent RNA helicase SKI2"/>
    <property type="match status" value="1"/>
</dbReference>
<dbReference type="InterPro" id="IPR040801">
    <property type="entry name" value="Ski2_N"/>
</dbReference>
<evidence type="ECO:0000313" key="13">
    <source>
        <dbReference type="Proteomes" id="UP000242180"/>
    </source>
</evidence>
<feature type="region of interest" description="Disordered" evidence="9">
    <location>
        <begin position="220"/>
        <end position="240"/>
    </location>
</feature>
<organism evidence="12 13">
    <name type="scientific">Syncephalastrum racemosum</name>
    <name type="common">Filamentous fungus</name>
    <dbReference type="NCBI Taxonomy" id="13706"/>
    <lineage>
        <taxon>Eukaryota</taxon>
        <taxon>Fungi</taxon>
        <taxon>Fungi incertae sedis</taxon>
        <taxon>Mucoromycota</taxon>
        <taxon>Mucoromycotina</taxon>
        <taxon>Mucoromycetes</taxon>
        <taxon>Mucorales</taxon>
        <taxon>Syncephalastraceae</taxon>
        <taxon>Syncephalastrum</taxon>
    </lineage>
</organism>
<dbReference type="FunFam" id="3.40.50.300:FF:000987">
    <property type="entry name" value="DEAD/DEAH box RNA helicase"/>
    <property type="match status" value="1"/>
</dbReference>
<dbReference type="Proteomes" id="UP000242180">
    <property type="component" value="Unassembled WGS sequence"/>
</dbReference>
<dbReference type="PIRSF" id="PIRSF005198">
    <property type="entry name" value="Antiviral_helicase_SKI2"/>
    <property type="match status" value="1"/>
</dbReference>
<comment type="similarity">
    <text evidence="2">Belongs to the helicase family. SKI2 subfamily.</text>
</comment>
<dbReference type="SMART" id="SM00490">
    <property type="entry name" value="HELICc"/>
    <property type="match status" value="1"/>
</dbReference>
<feature type="domain" description="Helicase ATP-binding" evidence="10">
    <location>
        <begin position="304"/>
        <end position="461"/>
    </location>
</feature>
<keyword evidence="7" id="KW-0067">ATP-binding</keyword>
<comment type="caution">
    <text evidence="12">The sequence shown here is derived from an EMBL/GenBank/DDBJ whole genome shotgun (WGS) entry which is preliminary data.</text>
</comment>
<dbReference type="SUPFAM" id="SSF52540">
    <property type="entry name" value="P-loop containing nucleoside triphosphate hydrolases"/>
    <property type="match status" value="1"/>
</dbReference>
<dbReference type="EMBL" id="MCGN01000001">
    <property type="protein sequence ID" value="ORZ03954.1"/>
    <property type="molecule type" value="Genomic_DNA"/>
</dbReference>
<dbReference type="PANTHER" id="PTHR12131">
    <property type="entry name" value="ATP-DEPENDENT RNA AND DNA HELICASE"/>
    <property type="match status" value="1"/>
</dbReference>
<dbReference type="FunCoup" id="A0A1X2HWV9">
    <property type="interactions" value="405"/>
</dbReference>
<dbReference type="OMA" id="DHVNIIM"/>
<dbReference type="InParanoid" id="A0A1X2HWV9"/>
<dbReference type="PANTHER" id="PTHR12131:SF1">
    <property type="entry name" value="ATP-DEPENDENT RNA HELICASE SUPV3L1, MITOCHONDRIAL-RELATED"/>
    <property type="match status" value="1"/>
</dbReference>
<dbReference type="Pfam" id="PF17911">
    <property type="entry name" value="Ski2_N"/>
    <property type="match status" value="1"/>
</dbReference>
<dbReference type="Pfam" id="PF21408">
    <property type="entry name" value="MTR4-like_stalk"/>
    <property type="match status" value="1"/>
</dbReference>
<dbReference type="PROSITE" id="PS51192">
    <property type="entry name" value="HELICASE_ATP_BIND_1"/>
    <property type="match status" value="1"/>
</dbReference>
<proteinExistence type="inferred from homology"/>
<keyword evidence="4" id="KW-0547">Nucleotide-binding</keyword>
<dbReference type="PROSITE" id="PS51194">
    <property type="entry name" value="HELICASE_CTER"/>
    <property type="match status" value="1"/>
</dbReference>
<dbReference type="OrthoDB" id="64767at2759"/>
<dbReference type="GO" id="GO:0016787">
    <property type="term" value="F:hydrolase activity"/>
    <property type="evidence" value="ECO:0007669"/>
    <property type="project" value="UniProtKB-KW"/>
</dbReference>
<protein>
    <submittedName>
        <fullName evidence="12">NUC185 domain-domain-containing protein</fullName>
    </submittedName>
</protein>
<dbReference type="InterPro" id="IPR048392">
    <property type="entry name" value="MTR4-like_stalk"/>
</dbReference>
<dbReference type="Pfam" id="PF13234">
    <property type="entry name" value="MTR4_beta-barrel"/>
    <property type="match status" value="1"/>
</dbReference>
<dbReference type="InterPro" id="IPR050699">
    <property type="entry name" value="RNA-DNA_Helicase"/>
</dbReference>
<evidence type="ECO:0000259" key="10">
    <source>
        <dbReference type="PROSITE" id="PS51192"/>
    </source>
</evidence>
<dbReference type="FunFam" id="1.10.3380.30:FF:000001">
    <property type="entry name" value="Ski2 ATP-dependent RNA helicase"/>
    <property type="match status" value="1"/>
</dbReference>
<dbReference type="InterPro" id="IPR011545">
    <property type="entry name" value="DEAD/DEAH_box_helicase_dom"/>
</dbReference>
<dbReference type="InterPro" id="IPR025696">
    <property type="entry name" value="Beta-barrel_MTR4"/>
</dbReference>
<keyword evidence="3" id="KW-0963">Cytoplasm</keyword>
<dbReference type="GO" id="GO:0005524">
    <property type="term" value="F:ATP binding"/>
    <property type="evidence" value="ECO:0007669"/>
    <property type="project" value="UniProtKB-KW"/>
</dbReference>
<dbReference type="InterPro" id="IPR014001">
    <property type="entry name" value="Helicase_ATP-bd"/>
</dbReference>
<evidence type="ECO:0000313" key="12">
    <source>
        <dbReference type="EMBL" id="ORZ03954.1"/>
    </source>
</evidence>
<reference evidence="12 13" key="1">
    <citation type="submission" date="2016-07" db="EMBL/GenBank/DDBJ databases">
        <title>Pervasive Adenine N6-methylation of Active Genes in Fungi.</title>
        <authorList>
            <consortium name="DOE Joint Genome Institute"/>
            <person name="Mondo S.J."/>
            <person name="Dannebaum R.O."/>
            <person name="Kuo R.C."/>
            <person name="Labutti K."/>
            <person name="Haridas S."/>
            <person name="Kuo A."/>
            <person name="Salamov A."/>
            <person name="Ahrendt S.R."/>
            <person name="Lipzen A."/>
            <person name="Sullivan W."/>
            <person name="Andreopoulos W.B."/>
            <person name="Clum A."/>
            <person name="Lindquist E."/>
            <person name="Daum C."/>
            <person name="Ramamoorthy G.K."/>
            <person name="Gryganskyi A."/>
            <person name="Culley D."/>
            <person name="Magnuson J.K."/>
            <person name="James T.Y."/>
            <person name="O'Malley M.A."/>
            <person name="Stajich J.E."/>
            <person name="Spatafora J.W."/>
            <person name="Visel A."/>
            <person name="Grigoriev I.V."/>
        </authorList>
    </citation>
    <scope>NUCLEOTIDE SEQUENCE [LARGE SCALE GENOMIC DNA]</scope>
    <source>
        <strain evidence="12 13">NRRL 2496</strain>
    </source>
</reference>
<evidence type="ECO:0000256" key="4">
    <source>
        <dbReference type="ARBA" id="ARBA00022741"/>
    </source>
</evidence>
<dbReference type="Pfam" id="PF00271">
    <property type="entry name" value="Helicase_C"/>
    <property type="match status" value="1"/>
</dbReference>
<evidence type="ECO:0000256" key="6">
    <source>
        <dbReference type="ARBA" id="ARBA00022806"/>
    </source>
</evidence>
<dbReference type="AlphaFoldDB" id="A0A1X2HWV9"/>
<evidence type="ECO:0000256" key="9">
    <source>
        <dbReference type="SAM" id="MobiDB-lite"/>
    </source>
</evidence>
<feature type="domain" description="Helicase C-terminal" evidence="11">
    <location>
        <begin position="583"/>
        <end position="752"/>
    </location>
</feature>
<dbReference type="SMART" id="SM01142">
    <property type="entry name" value="DSHCT"/>
    <property type="match status" value="1"/>
</dbReference>
<keyword evidence="5" id="KW-0378">Hydrolase</keyword>
<evidence type="ECO:0000256" key="7">
    <source>
        <dbReference type="ARBA" id="ARBA00022840"/>
    </source>
</evidence>
<dbReference type="GO" id="GO:0003723">
    <property type="term" value="F:RNA binding"/>
    <property type="evidence" value="ECO:0007669"/>
    <property type="project" value="UniProtKB-KW"/>
</dbReference>
<evidence type="ECO:0000256" key="2">
    <source>
        <dbReference type="ARBA" id="ARBA00010140"/>
    </source>
</evidence>
<dbReference type="STRING" id="13706.A0A1X2HWV9"/>
<dbReference type="GO" id="GO:0003724">
    <property type="term" value="F:RNA helicase activity"/>
    <property type="evidence" value="ECO:0007669"/>
    <property type="project" value="InterPro"/>
</dbReference>
<evidence type="ECO:0000256" key="1">
    <source>
        <dbReference type="ARBA" id="ARBA00004496"/>
    </source>
</evidence>
<dbReference type="CDD" id="cd18795">
    <property type="entry name" value="SF2_C_Ski2"/>
    <property type="match status" value="1"/>
</dbReference>
<keyword evidence="8" id="KW-0694">RNA-binding</keyword>